<dbReference type="AlphaFoldDB" id="A0A7W9D3I8"/>
<proteinExistence type="predicted"/>
<feature type="region of interest" description="Disordered" evidence="1">
    <location>
        <begin position="1"/>
        <end position="53"/>
    </location>
</feature>
<sequence>MEFRQGIGRASIHDDAPVRGYTRDSTPRRLRKPAEIAIKGRSNSNTVPQSGSLLDDIPPTLFIRAMFKAANAVQIRVSIDEIEPDRCLVLPVHWNLQHLL</sequence>
<feature type="compositionally biased region" description="Basic and acidic residues" evidence="1">
    <location>
        <begin position="11"/>
        <end position="27"/>
    </location>
</feature>
<comment type="caution">
    <text evidence="2">The sequence shown here is derived from an EMBL/GenBank/DDBJ whole genome shotgun (WGS) entry which is preliminary data.</text>
</comment>
<feature type="compositionally biased region" description="Polar residues" evidence="1">
    <location>
        <begin position="41"/>
        <end position="52"/>
    </location>
</feature>
<keyword evidence="3" id="KW-1185">Reference proteome</keyword>
<accession>A0A7W9D3I8</accession>
<evidence type="ECO:0000313" key="3">
    <source>
        <dbReference type="Proteomes" id="UP000549882"/>
    </source>
</evidence>
<protein>
    <submittedName>
        <fullName evidence="2">Uncharacterized protein</fullName>
    </submittedName>
</protein>
<reference evidence="2 3" key="1">
    <citation type="submission" date="2020-08" db="EMBL/GenBank/DDBJ databases">
        <title>Genomic Encyclopedia of Type Strains, Phase IV (KMG-V): Genome sequencing to study the core and pangenomes of soil and plant-associated prokaryotes.</title>
        <authorList>
            <person name="Whitman W."/>
        </authorList>
    </citation>
    <scope>NUCLEOTIDE SEQUENCE [LARGE SCALE GENOMIC DNA]</scope>
    <source>
        <strain evidence="2 3">SEMIA 4064</strain>
    </source>
</reference>
<dbReference type="RefSeq" id="WP_246451478.1">
    <property type="nucleotide sequence ID" value="NZ_JACHBI010000011.1"/>
</dbReference>
<organism evidence="2 3">
    <name type="scientific">Rhizobium paranaense</name>
    <dbReference type="NCBI Taxonomy" id="1650438"/>
    <lineage>
        <taxon>Bacteria</taxon>
        <taxon>Pseudomonadati</taxon>
        <taxon>Pseudomonadota</taxon>
        <taxon>Alphaproteobacteria</taxon>
        <taxon>Hyphomicrobiales</taxon>
        <taxon>Rhizobiaceae</taxon>
        <taxon>Rhizobium/Agrobacterium group</taxon>
        <taxon>Rhizobium</taxon>
    </lineage>
</organism>
<evidence type="ECO:0000313" key="2">
    <source>
        <dbReference type="EMBL" id="MBB5576230.1"/>
    </source>
</evidence>
<name>A0A7W9D3I8_9HYPH</name>
<dbReference type="EMBL" id="JACHBI010000011">
    <property type="protein sequence ID" value="MBB5576230.1"/>
    <property type="molecule type" value="Genomic_DNA"/>
</dbReference>
<gene>
    <name evidence="2" type="ORF">GGD50_004865</name>
</gene>
<evidence type="ECO:0000256" key="1">
    <source>
        <dbReference type="SAM" id="MobiDB-lite"/>
    </source>
</evidence>
<dbReference type="Proteomes" id="UP000549882">
    <property type="component" value="Unassembled WGS sequence"/>
</dbReference>